<evidence type="ECO:0008006" key="3">
    <source>
        <dbReference type="Google" id="ProtNLM"/>
    </source>
</evidence>
<accession>A0A4Y2P4R8</accession>
<organism evidence="1 2">
    <name type="scientific">Araneus ventricosus</name>
    <name type="common">Orbweaver spider</name>
    <name type="synonym">Epeira ventricosa</name>
    <dbReference type="NCBI Taxonomy" id="182803"/>
    <lineage>
        <taxon>Eukaryota</taxon>
        <taxon>Metazoa</taxon>
        <taxon>Ecdysozoa</taxon>
        <taxon>Arthropoda</taxon>
        <taxon>Chelicerata</taxon>
        <taxon>Arachnida</taxon>
        <taxon>Araneae</taxon>
        <taxon>Araneomorphae</taxon>
        <taxon>Entelegynae</taxon>
        <taxon>Araneoidea</taxon>
        <taxon>Araneidae</taxon>
        <taxon>Araneus</taxon>
    </lineage>
</organism>
<evidence type="ECO:0000313" key="1">
    <source>
        <dbReference type="EMBL" id="GBN45006.1"/>
    </source>
</evidence>
<keyword evidence="2" id="KW-1185">Reference proteome</keyword>
<dbReference type="AlphaFoldDB" id="A0A4Y2P4R8"/>
<dbReference type="Proteomes" id="UP000499080">
    <property type="component" value="Unassembled WGS sequence"/>
</dbReference>
<gene>
    <name evidence="1" type="ORF">AVEN_56203_1</name>
</gene>
<protein>
    <recommendedName>
        <fullName evidence="3">Reverse transcriptase domain-containing protein</fullName>
    </recommendedName>
</protein>
<reference evidence="1 2" key="1">
    <citation type="journal article" date="2019" name="Sci. Rep.">
        <title>Orb-weaving spider Araneus ventricosus genome elucidates the spidroin gene catalogue.</title>
        <authorList>
            <person name="Kono N."/>
            <person name="Nakamura H."/>
            <person name="Ohtoshi R."/>
            <person name="Moran D.A.P."/>
            <person name="Shinohara A."/>
            <person name="Yoshida Y."/>
            <person name="Fujiwara M."/>
            <person name="Mori M."/>
            <person name="Tomita M."/>
            <person name="Arakawa K."/>
        </authorList>
    </citation>
    <scope>NUCLEOTIDE SEQUENCE [LARGE SCALE GENOMIC DNA]</scope>
</reference>
<comment type="caution">
    <text evidence="1">The sequence shown here is derived from an EMBL/GenBank/DDBJ whole genome shotgun (WGS) entry which is preliminary data.</text>
</comment>
<dbReference type="OrthoDB" id="445826at2759"/>
<dbReference type="EMBL" id="BGPR01010232">
    <property type="protein sequence ID" value="GBN45006.1"/>
    <property type="molecule type" value="Genomic_DNA"/>
</dbReference>
<proteinExistence type="predicted"/>
<evidence type="ECO:0000313" key="2">
    <source>
        <dbReference type="Proteomes" id="UP000499080"/>
    </source>
</evidence>
<sequence length="103" mass="11355">MSEDLEDSPAVISPPPSFKPEKANKYKNIHLSQILNHLSSSVHGSLYVDDLQISGQGCNMHLIERQLQNAVNRLGVTRMDASSLLRKVGASIFAGNETFTYIL</sequence>
<name>A0A4Y2P4R8_ARAVE</name>